<keyword evidence="3" id="KW-0539">Nucleus</keyword>
<dbReference type="InterPro" id="IPR036864">
    <property type="entry name" value="Zn2-C6_fun-type_DNA-bd_sf"/>
</dbReference>
<comment type="caution">
    <text evidence="6">The sequence shown here is derived from an EMBL/GenBank/DDBJ whole genome shotgun (WGS) entry which is preliminary data.</text>
</comment>
<comment type="subcellular location">
    <subcellularLocation>
        <location evidence="1">Nucleus</location>
    </subcellularLocation>
</comment>
<dbReference type="GO" id="GO:0005634">
    <property type="term" value="C:nucleus"/>
    <property type="evidence" value="ECO:0007669"/>
    <property type="project" value="UniProtKB-SubCell"/>
</dbReference>
<reference evidence="6 7" key="1">
    <citation type="journal article" date="2021" name="Nat. Commun.">
        <title>Genetic determinants of endophytism in the Arabidopsis root mycobiome.</title>
        <authorList>
            <person name="Mesny F."/>
            <person name="Miyauchi S."/>
            <person name="Thiergart T."/>
            <person name="Pickel B."/>
            <person name="Atanasova L."/>
            <person name="Karlsson M."/>
            <person name="Huettel B."/>
            <person name="Barry K.W."/>
            <person name="Haridas S."/>
            <person name="Chen C."/>
            <person name="Bauer D."/>
            <person name="Andreopoulos W."/>
            <person name="Pangilinan J."/>
            <person name="LaButti K."/>
            <person name="Riley R."/>
            <person name="Lipzen A."/>
            <person name="Clum A."/>
            <person name="Drula E."/>
            <person name="Henrissat B."/>
            <person name="Kohler A."/>
            <person name="Grigoriev I.V."/>
            <person name="Martin F.M."/>
            <person name="Hacquard S."/>
        </authorList>
    </citation>
    <scope>NUCLEOTIDE SEQUENCE [LARGE SCALE GENOMIC DNA]</scope>
    <source>
        <strain evidence="6 7">MPI-CAGE-CH-0241</strain>
    </source>
</reference>
<dbReference type="InterPro" id="IPR001138">
    <property type="entry name" value="Zn2Cys6_DnaBD"/>
</dbReference>
<dbReference type="AlphaFoldDB" id="A0A9P8VYJ7"/>
<feature type="domain" description="Zn(2)-C6 fungal-type" evidence="5">
    <location>
        <begin position="37"/>
        <end position="65"/>
    </location>
</feature>
<organism evidence="6 7">
    <name type="scientific">Thelonectria olida</name>
    <dbReference type="NCBI Taxonomy" id="1576542"/>
    <lineage>
        <taxon>Eukaryota</taxon>
        <taxon>Fungi</taxon>
        <taxon>Dikarya</taxon>
        <taxon>Ascomycota</taxon>
        <taxon>Pezizomycotina</taxon>
        <taxon>Sordariomycetes</taxon>
        <taxon>Hypocreomycetidae</taxon>
        <taxon>Hypocreales</taxon>
        <taxon>Nectriaceae</taxon>
        <taxon>Thelonectria</taxon>
    </lineage>
</organism>
<dbReference type="SUPFAM" id="SSF57701">
    <property type="entry name" value="Zn2/Cys6 DNA-binding domain"/>
    <property type="match status" value="1"/>
</dbReference>
<dbReference type="GO" id="GO:0008270">
    <property type="term" value="F:zinc ion binding"/>
    <property type="evidence" value="ECO:0007669"/>
    <property type="project" value="InterPro"/>
</dbReference>
<dbReference type="PROSITE" id="PS50048">
    <property type="entry name" value="ZN2_CY6_FUNGAL_2"/>
    <property type="match status" value="1"/>
</dbReference>
<dbReference type="GO" id="GO:0003677">
    <property type="term" value="F:DNA binding"/>
    <property type="evidence" value="ECO:0007669"/>
    <property type="project" value="InterPro"/>
</dbReference>
<dbReference type="Pfam" id="PF04082">
    <property type="entry name" value="Fungal_trans"/>
    <property type="match status" value="1"/>
</dbReference>
<dbReference type="Gene3D" id="4.10.240.10">
    <property type="entry name" value="Zn(2)-C6 fungal-type DNA-binding domain"/>
    <property type="match status" value="1"/>
</dbReference>
<evidence type="ECO:0000256" key="2">
    <source>
        <dbReference type="ARBA" id="ARBA00022723"/>
    </source>
</evidence>
<evidence type="ECO:0000256" key="1">
    <source>
        <dbReference type="ARBA" id="ARBA00004123"/>
    </source>
</evidence>
<proteinExistence type="predicted"/>
<evidence type="ECO:0000256" key="3">
    <source>
        <dbReference type="ARBA" id="ARBA00023242"/>
    </source>
</evidence>
<dbReference type="OrthoDB" id="2269373at2759"/>
<dbReference type="SMART" id="SM00906">
    <property type="entry name" value="Fungal_trans"/>
    <property type="match status" value="1"/>
</dbReference>
<accession>A0A9P8VYJ7</accession>
<sequence length="723" mass="82042">MSALPTPQGSLQGISPPSSSTTPPQLPEAAKHRRVLACVLCHHRKIRCDRRFPCSNCARAGVQCVPATDQPRQRRRRFPERALLDRLRKYEDLLRQNNVEFDPLHKDVSGGKEILVPAYDSDDEHSETSPSALKDFRPGRARSEMDFWHAMDTVFHGPDSHNDTQEDGWREAAVKEAWDSLFRNTDHLLLGSRKTVIDLSTFQPPPAQIFRLWQIYLDNVNPLLKVTHTPTLQARVVQAITDVANISANLEALMFSIYCISILSITDTDCQSMFGSSKEHLLVRHQFACQQALINCDYLRTSDRDCLTALYLYLVSVSLNTDPRSLSSMLGVAIRIAKRVGIHSEAVNAKFAPLEAESRRRLWWSLVLFDTRIGEKADHKTTSLDPTWDCSIPLNIYDSDLWREMKETPVVEPKSTEAIFSVVRYELANFIRHSTFYLDFSSPALKPIAKGGPVVQGSAVTAMEEAIEDRFLRFCDPENPLQFMTIWTARSQLAKLKLIEHYSRYLSSPTFQTESQRNTVISYAFQMLQADTKMVASPLTKGYLWLLRIYFPLPAYVHILQDLRRRPLNNLAEKAWEILSESYTVRFTAREAQDTPDNPLYKFFIGLVLQAWEARVAALKNAVDPSSIPSIVSQIRSLISQDAQEKDQNRPEDLTAFTMDDLNMTMSMDFDTHGLFFGMSQEDTRGEAALGISSDPDGSNTIDTQAIDASWVEKTWDLSGQYS</sequence>
<dbReference type="SMART" id="SM00066">
    <property type="entry name" value="GAL4"/>
    <property type="match status" value="1"/>
</dbReference>
<dbReference type="InterPro" id="IPR007219">
    <property type="entry name" value="XnlR_reg_dom"/>
</dbReference>
<gene>
    <name evidence="6" type="ORF">B0T10DRAFT_517150</name>
</gene>
<dbReference type="PROSITE" id="PS00463">
    <property type="entry name" value="ZN2_CY6_FUNGAL_1"/>
    <property type="match status" value="1"/>
</dbReference>
<dbReference type="EMBL" id="JAGPYM010000018">
    <property type="protein sequence ID" value="KAH6885215.1"/>
    <property type="molecule type" value="Genomic_DNA"/>
</dbReference>
<evidence type="ECO:0000313" key="7">
    <source>
        <dbReference type="Proteomes" id="UP000777438"/>
    </source>
</evidence>
<dbReference type="GO" id="GO:0006351">
    <property type="term" value="P:DNA-templated transcription"/>
    <property type="evidence" value="ECO:0007669"/>
    <property type="project" value="InterPro"/>
</dbReference>
<keyword evidence="7" id="KW-1185">Reference proteome</keyword>
<dbReference type="Proteomes" id="UP000777438">
    <property type="component" value="Unassembled WGS sequence"/>
</dbReference>
<dbReference type="GO" id="GO:0000981">
    <property type="term" value="F:DNA-binding transcription factor activity, RNA polymerase II-specific"/>
    <property type="evidence" value="ECO:0007669"/>
    <property type="project" value="InterPro"/>
</dbReference>
<name>A0A9P8VYJ7_9HYPO</name>
<dbReference type="CDD" id="cd00067">
    <property type="entry name" value="GAL4"/>
    <property type="match status" value="1"/>
</dbReference>
<dbReference type="InterPro" id="IPR050613">
    <property type="entry name" value="Sec_Metabolite_Reg"/>
</dbReference>
<dbReference type="PANTHER" id="PTHR31001:SF45">
    <property type="entry name" value="ZN(II)2CYS6 TRANSCRIPTION FACTOR (EUROFUNG)"/>
    <property type="match status" value="1"/>
</dbReference>
<protein>
    <recommendedName>
        <fullName evidence="5">Zn(2)-C6 fungal-type domain-containing protein</fullName>
    </recommendedName>
</protein>
<feature type="region of interest" description="Disordered" evidence="4">
    <location>
        <begin position="1"/>
        <end position="28"/>
    </location>
</feature>
<dbReference type="CDD" id="cd12148">
    <property type="entry name" value="fungal_TF_MHR"/>
    <property type="match status" value="1"/>
</dbReference>
<evidence type="ECO:0000313" key="6">
    <source>
        <dbReference type="EMBL" id="KAH6885215.1"/>
    </source>
</evidence>
<evidence type="ECO:0000256" key="4">
    <source>
        <dbReference type="SAM" id="MobiDB-lite"/>
    </source>
</evidence>
<dbReference type="PANTHER" id="PTHR31001">
    <property type="entry name" value="UNCHARACTERIZED TRANSCRIPTIONAL REGULATORY PROTEIN"/>
    <property type="match status" value="1"/>
</dbReference>
<keyword evidence="2" id="KW-0479">Metal-binding</keyword>
<feature type="compositionally biased region" description="Polar residues" evidence="4">
    <location>
        <begin position="1"/>
        <end position="13"/>
    </location>
</feature>
<evidence type="ECO:0000259" key="5">
    <source>
        <dbReference type="PROSITE" id="PS50048"/>
    </source>
</evidence>
<dbReference type="Pfam" id="PF00172">
    <property type="entry name" value="Zn_clus"/>
    <property type="match status" value="1"/>
</dbReference>